<evidence type="ECO:0000256" key="1">
    <source>
        <dbReference type="ARBA" id="ARBA00004123"/>
    </source>
</evidence>
<dbReference type="PANTHER" id="PTHR48033:SF17">
    <property type="entry name" value="RRM DOMAIN-CONTAINING PROTEIN"/>
    <property type="match status" value="1"/>
</dbReference>
<dbReference type="GO" id="GO:0005634">
    <property type="term" value="C:nucleus"/>
    <property type="evidence" value="ECO:0007669"/>
    <property type="project" value="UniProtKB-SubCell"/>
</dbReference>
<evidence type="ECO:0000256" key="2">
    <source>
        <dbReference type="ARBA" id="ARBA00022737"/>
    </source>
</evidence>
<gene>
    <name evidence="8" type="ORF">AB6A40_002922</name>
</gene>
<reference evidence="8 9" key="1">
    <citation type="submission" date="2024-08" db="EMBL/GenBank/DDBJ databases">
        <title>Gnathostoma spinigerum genome.</title>
        <authorList>
            <person name="Gonzalez-Bertolin B."/>
            <person name="Monzon S."/>
            <person name="Zaballos A."/>
            <person name="Jimenez P."/>
            <person name="Dekumyoy P."/>
            <person name="Varona S."/>
            <person name="Cuesta I."/>
            <person name="Sumanam S."/>
            <person name="Adisakwattana P."/>
            <person name="Gasser R.B."/>
            <person name="Hernandez-Gonzalez A."/>
            <person name="Young N.D."/>
            <person name="Perteguer M.J."/>
        </authorList>
    </citation>
    <scope>NUCLEOTIDE SEQUENCE [LARGE SCALE GENOMIC DNA]</scope>
    <source>
        <strain evidence="8">AL3</strain>
        <tissue evidence="8">Liver</tissue>
    </source>
</reference>
<feature type="domain" description="RRM" evidence="7">
    <location>
        <begin position="74"/>
        <end position="157"/>
    </location>
</feature>
<comment type="subcellular location">
    <subcellularLocation>
        <location evidence="1">Nucleus</location>
    </subcellularLocation>
</comment>
<dbReference type="Proteomes" id="UP001608902">
    <property type="component" value="Unassembled WGS sequence"/>
</dbReference>
<dbReference type="FunFam" id="3.30.70.330:FF:000040">
    <property type="entry name" value="Heterogeneous nuclear ribonucleoprotein A2/B1"/>
    <property type="match status" value="1"/>
</dbReference>
<evidence type="ECO:0000313" key="9">
    <source>
        <dbReference type="Proteomes" id="UP001608902"/>
    </source>
</evidence>
<dbReference type="GO" id="GO:0098687">
    <property type="term" value="C:chromosomal region"/>
    <property type="evidence" value="ECO:0007669"/>
    <property type="project" value="UniProtKB-ARBA"/>
</dbReference>
<sequence length="366" mass="39984">MFSPIFSTGGVYVPQQILMPLGSPANANRLPYFPSVGHPTFPFGLRFPSNSFPRMGVNGCSNATASGEGPPQLRKLFIGGLSHETTDEQLWKYYSQWGKVVDCIVIRDQQTKYSRGFGFVTFATVQMAEAAMADRPHTINCKVVDPKRAIPREQMSPLLPSQPPPFLDVEPEPGCKVSISGIQWDYHTVDNLRFYFDTFGVVEQVEILGHPRGHGFVVFENKADAEKCLAYGKVHIINGQKCEVASDFMQTPNHVNGDVSAYEADNCIIEPSVAKKAVVSSEPQKLPASGACVDSVTEKIAAVTVKSEGKVVSANSRAVSGDTPKKEGKSINTQNTALRNTEISHSTAKETNSKQDKKRSSKKSKN</sequence>
<dbReference type="PROSITE" id="PS50102">
    <property type="entry name" value="RRM"/>
    <property type="match status" value="2"/>
</dbReference>
<dbReference type="Pfam" id="PF00076">
    <property type="entry name" value="RRM_1"/>
    <property type="match status" value="2"/>
</dbReference>
<feature type="domain" description="RRM" evidence="7">
    <location>
        <begin position="175"/>
        <end position="251"/>
    </location>
</feature>
<keyword evidence="2" id="KW-0677">Repeat</keyword>
<evidence type="ECO:0000256" key="3">
    <source>
        <dbReference type="ARBA" id="ARBA00022884"/>
    </source>
</evidence>
<keyword evidence="3 5" id="KW-0694">RNA-binding</keyword>
<dbReference type="InterPro" id="IPR000504">
    <property type="entry name" value="RRM_dom"/>
</dbReference>
<evidence type="ECO:0000313" key="8">
    <source>
        <dbReference type="EMBL" id="MFH4976213.1"/>
    </source>
</evidence>
<dbReference type="GO" id="GO:0003723">
    <property type="term" value="F:RNA binding"/>
    <property type="evidence" value="ECO:0007669"/>
    <property type="project" value="UniProtKB-UniRule"/>
</dbReference>
<dbReference type="PANTHER" id="PTHR48033">
    <property type="entry name" value="RNA-BINDING (RRM/RBD/RNP MOTIFS) FAMILY PROTEIN"/>
    <property type="match status" value="1"/>
</dbReference>
<feature type="compositionally biased region" description="Polar residues" evidence="6">
    <location>
        <begin position="330"/>
        <end position="346"/>
    </location>
</feature>
<dbReference type="SUPFAM" id="SSF54928">
    <property type="entry name" value="RNA-binding domain, RBD"/>
    <property type="match status" value="2"/>
</dbReference>
<dbReference type="InterPro" id="IPR035979">
    <property type="entry name" value="RBD_domain_sf"/>
</dbReference>
<keyword evidence="4" id="KW-0539">Nucleus</keyword>
<dbReference type="EMBL" id="JBGFUD010001380">
    <property type="protein sequence ID" value="MFH4976213.1"/>
    <property type="molecule type" value="Genomic_DNA"/>
</dbReference>
<dbReference type="Gene3D" id="3.30.70.330">
    <property type="match status" value="2"/>
</dbReference>
<keyword evidence="9" id="KW-1185">Reference proteome</keyword>
<comment type="caution">
    <text evidence="8">The sequence shown here is derived from an EMBL/GenBank/DDBJ whole genome shotgun (WGS) entry which is preliminary data.</text>
</comment>
<dbReference type="AlphaFoldDB" id="A0ABD6EGY4"/>
<name>A0ABD6EGY4_9BILA</name>
<evidence type="ECO:0000256" key="5">
    <source>
        <dbReference type="PROSITE-ProRule" id="PRU00176"/>
    </source>
</evidence>
<dbReference type="SMART" id="SM00360">
    <property type="entry name" value="RRM"/>
    <property type="match status" value="2"/>
</dbReference>
<evidence type="ECO:0000259" key="7">
    <source>
        <dbReference type="PROSITE" id="PS50102"/>
    </source>
</evidence>
<organism evidence="8 9">
    <name type="scientific">Gnathostoma spinigerum</name>
    <dbReference type="NCBI Taxonomy" id="75299"/>
    <lineage>
        <taxon>Eukaryota</taxon>
        <taxon>Metazoa</taxon>
        <taxon>Ecdysozoa</taxon>
        <taxon>Nematoda</taxon>
        <taxon>Chromadorea</taxon>
        <taxon>Rhabditida</taxon>
        <taxon>Spirurina</taxon>
        <taxon>Gnathostomatomorpha</taxon>
        <taxon>Gnathostomatoidea</taxon>
        <taxon>Gnathostomatidae</taxon>
        <taxon>Gnathostoma</taxon>
    </lineage>
</organism>
<evidence type="ECO:0000256" key="6">
    <source>
        <dbReference type="SAM" id="MobiDB-lite"/>
    </source>
</evidence>
<accession>A0ABD6EGY4</accession>
<dbReference type="InterPro" id="IPR012677">
    <property type="entry name" value="Nucleotide-bd_a/b_plait_sf"/>
</dbReference>
<protein>
    <recommendedName>
        <fullName evidence="7">RRM domain-containing protein</fullName>
    </recommendedName>
</protein>
<feature type="region of interest" description="Disordered" evidence="6">
    <location>
        <begin position="312"/>
        <end position="366"/>
    </location>
</feature>
<evidence type="ECO:0000256" key="4">
    <source>
        <dbReference type="ARBA" id="ARBA00023242"/>
    </source>
</evidence>
<feature type="compositionally biased region" description="Basic residues" evidence="6">
    <location>
        <begin position="356"/>
        <end position="366"/>
    </location>
</feature>
<proteinExistence type="predicted"/>